<dbReference type="SUPFAM" id="SSF53254">
    <property type="entry name" value="Phosphoglycerate mutase-like"/>
    <property type="match status" value="1"/>
</dbReference>
<evidence type="ECO:0000313" key="1">
    <source>
        <dbReference type="EMBL" id="ODV91900.1"/>
    </source>
</evidence>
<dbReference type="OrthoDB" id="496981at2759"/>
<dbReference type="InterPro" id="IPR029033">
    <property type="entry name" value="His_PPase_superfam"/>
</dbReference>
<sequence>MPELQEESDKPCDTGYGTPEVQELYNDMDYSRLIDGWNSKTGFWAPHDEALDKRASWVRDFIRSRPEKNIAVVGHGGFFKYRLHGTVNEDRWYGNAGWSVNQFDAAGNLEPIDLANIRGTDKLATDATLELERSEFA</sequence>
<dbReference type="Proteomes" id="UP000095023">
    <property type="component" value="Unassembled WGS sequence"/>
</dbReference>
<dbReference type="EMBL" id="KV453841">
    <property type="protein sequence ID" value="ODV91900.1"/>
    <property type="molecule type" value="Genomic_DNA"/>
</dbReference>
<gene>
    <name evidence="1" type="ORF">CANCADRAFT_78759</name>
</gene>
<dbReference type="AlphaFoldDB" id="A0A1E4TJG3"/>
<accession>A0A1E4TJG3</accession>
<proteinExistence type="predicted"/>
<evidence type="ECO:0000313" key="2">
    <source>
        <dbReference type="Proteomes" id="UP000095023"/>
    </source>
</evidence>
<keyword evidence="2" id="KW-1185">Reference proteome</keyword>
<name>A0A1E4TJG3_9ASCO</name>
<protein>
    <recommendedName>
        <fullName evidence="3">Phosphoglycerate mutase</fullName>
    </recommendedName>
</protein>
<reference evidence="2" key="1">
    <citation type="submission" date="2016-02" db="EMBL/GenBank/DDBJ databases">
        <title>Comparative genomics of biotechnologically important yeasts.</title>
        <authorList>
            <consortium name="DOE Joint Genome Institute"/>
            <person name="Riley R."/>
            <person name="Haridas S."/>
            <person name="Wolfe K.H."/>
            <person name="Lopes M.R."/>
            <person name="Hittinger C.T."/>
            <person name="Goker M."/>
            <person name="Salamov A."/>
            <person name="Wisecaver J."/>
            <person name="Long T.M."/>
            <person name="Aerts A.L."/>
            <person name="Barry K."/>
            <person name="Choi C."/>
            <person name="Clum A."/>
            <person name="Coughlan A.Y."/>
            <person name="Deshpande S."/>
            <person name="Douglass A.P."/>
            <person name="Hanson S.J."/>
            <person name="Klenk H.-P."/>
            <person name="Labutti K."/>
            <person name="Lapidus A."/>
            <person name="Lindquist E."/>
            <person name="Lipzen A."/>
            <person name="Meier-Kolthoff J.P."/>
            <person name="Ohm R.A."/>
            <person name="Otillar R.P."/>
            <person name="Pangilinan J."/>
            <person name="Peng Y."/>
            <person name="Rokas A."/>
            <person name="Rosa C.A."/>
            <person name="Scheuner C."/>
            <person name="Sibirny A.A."/>
            <person name="Slot J.C."/>
            <person name="Stielow J.B."/>
            <person name="Sun H."/>
            <person name="Kurtzman C.P."/>
            <person name="Blackwell M."/>
            <person name="Jeffries T.W."/>
            <person name="Grigoriev I.V."/>
        </authorList>
    </citation>
    <scope>NUCLEOTIDE SEQUENCE [LARGE SCALE GENOMIC DNA]</scope>
    <source>
        <strain evidence="2">NRRL Y-17796</strain>
    </source>
</reference>
<dbReference type="Gene3D" id="3.40.50.1240">
    <property type="entry name" value="Phosphoglycerate mutase-like"/>
    <property type="match status" value="1"/>
</dbReference>
<organism evidence="1 2">
    <name type="scientific">Tortispora caseinolytica NRRL Y-17796</name>
    <dbReference type="NCBI Taxonomy" id="767744"/>
    <lineage>
        <taxon>Eukaryota</taxon>
        <taxon>Fungi</taxon>
        <taxon>Dikarya</taxon>
        <taxon>Ascomycota</taxon>
        <taxon>Saccharomycotina</taxon>
        <taxon>Trigonopsidomycetes</taxon>
        <taxon>Trigonopsidales</taxon>
        <taxon>Trigonopsidaceae</taxon>
        <taxon>Tortispora</taxon>
    </lineage>
</organism>
<evidence type="ECO:0008006" key="3">
    <source>
        <dbReference type="Google" id="ProtNLM"/>
    </source>
</evidence>